<evidence type="ECO:0000256" key="1">
    <source>
        <dbReference type="ARBA" id="ARBA00001970"/>
    </source>
</evidence>
<feature type="transmembrane region" description="Helical" evidence="13">
    <location>
        <begin position="21"/>
        <end position="42"/>
    </location>
</feature>
<evidence type="ECO:0000256" key="12">
    <source>
        <dbReference type="ARBA" id="ARBA00037975"/>
    </source>
</evidence>
<evidence type="ECO:0000256" key="2">
    <source>
        <dbReference type="ARBA" id="ARBA00004651"/>
    </source>
</evidence>
<dbReference type="InterPro" id="IPR016174">
    <property type="entry name" value="Di-haem_cyt_TM"/>
</dbReference>
<feature type="domain" description="Cytochrome b561 bacterial/Ni-hydrogenase" evidence="14">
    <location>
        <begin position="15"/>
        <end position="186"/>
    </location>
</feature>
<dbReference type="GO" id="GO:0009055">
    <property type="term" value="F:electron transfer activity"/>
    <property type="evidence" value="ECO:0007669"/>
    <property type="project" value="InterPro"/>
</dbReference>
<evidence type="ECO:0000256" key="8">
    <source>
        <dbReference type="ARBA" id="ARBA00022982"/>
    </source>
</evidence>
<keyword evidence="8" id="KW-0249">Electron transport</keyword>
<reference evidence="15 16" key="1">
    <citation type="submission" date="2020-04" db="EMBL/GenBank/DDBJ databases">
        <title>Molecular characterization of pseudomonads from Agaricus bisporus reveal novel blotch 2 pathogens in Western Europe.</title>
        <authorList>
            <person name="Taparia T."/>
            <person name="Krijger M."/>
            <person name="Haynes E."/>
            <person name="Elpinstone J.G."/>
            <person name="Noble R."/>
            <person name="Van Der Wolf J."/>
        </authorList>
    </citation>
    <scope>NUCLEOTIDE SEQUENCE [LARGE SCALE GENOMIC DNA]</scope>
    <source>
        <strain evidence="15 16">IPO3738</strain>
    </source>
</reference>
<keyword evidence="6 13" id="KW-0812">Transmembrane</keyword>
<dbReference type="RefSeq" id="WP_017127397.1">
    <property type="nucleotide sequence ID" value="NZ_JACAQE010000002.1"/>
</dbReference>
<dbReference type="GO" id="GO:0046872">
    <property type="term" value="F:metal ion binding"/>
    <property type="evidence" value="ECO:0007669"/>
    <property type="project" value="UniProtKB-KW"/>
</dbReference>
<feature type="transmembrane region" description="Helical" evidence="13">
    <location>
        <begin position="100"/>
        <end position="119"/>
    </location>
</feature>
<feature type="transmembrane region" description="Helical" evidence="13">
    <location>
        <begin position="57"/>
        <end position="79"/>
    </location>
</feature>
<sequence length="190" mass="21111">MHTVSLPPGNTPTHRHDRLTIGLHWLTAVLVIYLFASSQIWAQLERGTPWRKGLQSLHISCGILLALIVIARILWRLFAARRLPALHRGAMNILAKLAHLALYGLLLAQIGLGFAFRWAQGEPFSFFGLVDIPTLVSLDRSLRPVLAGLHEQVAWVIVILAGLHAIMALVHHYGLGDDTLRRMLPGGRLK</sequence>
<evidence type="ECO:0000313" key="16">
    <source>
        <dbReference type="Proteomes" id="UP000517547"/>
    </source>
</evidence>
<dbReference type="AlphaFoldDB" id="A0A7Y7XWU8"/>
<comment type="caution">
    <text evidence="15">The sequence shown here is derived from an EMBL/GenBank/DDBJ whole genome shotgun (WGS) entry which is preliminary data.</text>
</comment>
<dbReference type="PANTHER" id="PTHR30529:SF1">
    <property type="entry name" value="CYTOCHROME B561 HOMOLOG 2"/>
    <property type="match status" value="1"/>
</dbReference>
<evidence type="ECO:0000256" key="4">
    <source>
        <dbReference type="ARBA" id="ARBA00022475"/>
    </source>
</evidence>
<evidence type="ECO:0000256" key="3">
    <source>
        <dbReference type="ARBA" id="ARBA00022448"/>
    </source>
</evidence>
<keyword evidence="3" id="KW-0813">Transport</keyword>
<keyword evidence="9 13" id="KW-1133">Transmembrane helix</keyword>
<dbReference type="PANTHER" id="PTHR30529">
    <property type="entry name" value="CYTOCHROME B561"/>
    <property type="match status" value="1"/>
</dbReference>
<keyword evidence="7" id="KW-0479">Metal-binding</keyword>
<dbReference type="GO" id="GO:0022904">
    <property type="term" value="P:respiratory electron transport chain"/>
    <property type="evidence" value="ECO:0007669"/>
    <property type="project" value="InterPro"/>
</dbReference>
<accession>A0A7Y7XWU8</accession>
<protein>
    <submittedName>
        <fullName evidence="15">Cytochrome b</fullName>
    </submittedName>
</protein>
<dbReference type="InterPro" id="IPR011577">
    <property type="entry name" value="Cyt_b561_bac/Ni-Hgenase"/>
</dbReference>
<evidence type="ECO:0000256" key="5">
    <source>
        <dbReference type="ARBA" id="ARBA00022617"/>
    </source>
</evidence>
<keyword evidence="10" id="KW-0408">Iron</keyword>
<dbReference type="GO" id="GO:0020037">
    <property type="term" value="F:heme binding"/>
    <property type="evidence" value="ECO:0007669"/>
    <property type="project" value="TreeGrafter"/>
</dbReference>
<name>A0A7Y7XWU8_9PSED</name>
<dbReference type="Gene3D" id="1.20.950.20">
    <property type="entry name" value="Transmembrane di-heme cytochromes, Chain C"/>
    <property type="match status" value="2"/>
</dbReference>
<evidence type="ECO:0000256" key="6">
    <source>
        <dbReference type="ARBA" id="ARBA00022692"/>
    </source>
</evidence>
<evidence type="ECO:0000259" key="14">
    <source>
        <dbReference type="Pfam" id="PF01292"/>
    </source>
</evidence>
<evidence type="ECO:0000256" key="9">
    <source>
        <dbReference type="ARBA" id="ARBA00022989"/>
    </source>
</evidence>
<dbReference type="GO" id="GO:0005886">
    <property type="term" value="C:plasma membrane"/>
    <property type="evidence" value="ECO:0007669"/>
    <property type="project" value="UniProtKB-SubCell"/>
</dbReference>
<keyword evidence="11 13" id="KW-0472">Membrane</keyword>
<evidence type="ECO:0000256" key="10">
    <source>
        <dbReference type="ARBA" id="ARBA00023004"/>
    </source>
</evidence>
<evidence type="ECO:0000256" key="7">
    <source>
        <dbReference type="ARBA" id="ARBA00022723"/>
    </source>
</evidence>
<comment type="subcellular location">
    <subcellularLocation>
        <location evidence="2">Cell membrane</location>
        <topology evidence="2">Multi-pass membrane protein</topology>
    </subcellularLocation>
</comment>
<comment type="similarity">
    <text evidence="12">Belongs to the cytochrome b561 family.</text>
</comment>
<dbReference type="InterPro" id="IPR052168">
    <property type="entry name" value="Cytochrome_b561_oxidase"/>
</dbReference>
<organism evidence="15 16">
    <name type="scientific">Pseudomonas gingeri</name>
    <dbReference type="NCBI Taxonomy" id="117681"/>
    <lineage>
        <taxon>Bacteria</taxon>
        <taxon>Pseudomonadati</taxon>
        <taxon>Pseudomonadota</taxon>
        <taxon>Gammaproteobacteria</taxon>
        <taxon>Pseudomonadales</taxon>
        <taxon>Pseudomonadaceae</taxon>
        <taxon>Pseudomonas</taxon>
    </lineage>
</organism>
<dbReference type="Proteomes" id="UP000517547">
    <property type="component" value="Unassembled WGS sequence"/>
</dbReference>
<comment type="cofactor">
    <cofactor evidence="1">
        <name>heme b</name>
        <dbReference type="ChEBI" id="CHEBI:60344"/>
    </cofactor>
</comment>
<feature type="transmembrane region" description="Helical" evidence="13">
    <location>
        <begin position="153"/>
        <end position="175"/>
    </location>
</feature>
<evidence type="ECO:0000256" key="13">
    <source>
        <dbReference type="SAM" id="Phobius"/>
    </source>
</evidence>
<proteinExistence type="inferred from homology"/>
<gene>
    <name evidence="15" type="ORF">HX845_09135</name>
</gene>
<evidence type="ECO:0000256" key="11">
    <source>
        <dbReference type="ARBA" id="ARBA00023136"/>
    </source>
</evidence>
<dbReference type="SUPFAM" id="SSF81342">
    <property type="entry name" value="Transmembrane di-heme cytochromes"/>
    <property type="match status" value="1"/>
</dbReference>
<evidence type="ECO:0000313" key="15">
    <source>
        <dbReference type="EMBL" id="NWC13803.1"/>
    </source>
</evidence>
<dbReference type="Pfam" id="PF01292">
    <property type="entry name" value="Ni_hydr_CYTB"/>
    <property type="match status" value="1"/>
</dbReference>
<keyword evidence="4" id="KW-1003">Cell membrane</keyword>
<keyword evidence="5" id="KW-0349">Heme</keyword>
<dbReference type="EMBL" id="JACAQE010000002">
    <property type="protein sequence ID" value="NWC13803.1"/>
    <property type="molecule type" value="Genomic_DNA"/>
</dbReference>